<feature type="compositionally biased region" description="Low complexity" evidence="1">
    <location>
        <begin position="297"/>
        <end position="308"/>
    </location>
</feature>
<proteinExistence type="predicted"/>
<keyword evidence="3" id="KW-1185">Reference proteome</keyword>
<evidence type="ECO:0000313" key="3">
    <source>
        <dbReference type="Proteomes" id="UP000030687"/>
    </source>
</evidence>
<feature type="compositionally biased region" description="Basic and acidic residues" evidence="1">
    <location>
        <begin position="262"/>
        <end position="290"/>
    </location>
</feature>
<dbReference type="eggNOG" id="ENOG502R4BT">
    <property type="taxonomic scope" value="Eukaryota"/>
</dbReference>
<feature type="region of interest" description="Disordered" evidence="1">
    <location>
        <begin position="1"/>
        <end position="22"/>
    </location>
</feature>
<accession>V4S964</accession>
<feature type="region of interest" description="Disordered" evidence="1">
    <location>
        <begin position="206"/>
        <end position="339"/>
    </location>
</feature>
<reference evidence="2 3" key="1">
    <citation type="submission" date="2013-10" db="EMBL/GenBank/DDBJ databases">
        <authorList>
            <consortium name="International Citrus Genome Consortium"/>
            <person name="Jenkins J."/>
            <person name="Schmutz J."/>
            <person name="Prochnik S."/>
            <person name="Rokhsar D."/>
            <person name="Gmitter F."/>
            <person name="Ollitrault P."/>
            <person name="Machado M."/>
            <person name="Talon M."/>
            <person name="Wincker P."/>
            <person name="Jaillon O."/>
            <person name="Morgante M."/>
        </authorList>
    </citation>
    <scope>NUCLEOTIDE SEQUENCE</scope>
    <source>
        <strain evidence="3">cv. Clemenules</strain>
    </source>
</reference>
<dbReference type="PANTHER" id="PTHR36748">
    <property type="entry name" value="MENTAL RETARDATION GTPASE ACTIVATING PROTEIN"/>
    <property type="match status" value="1"/>
</dbReference>
<evidence type="ECO:0000256" key="1">
    <source>
        <dbReference type="SAM" id="MobiDB-lite"/>
    </source>
</evidence>
<feature type="compositionally biased region" description="Basic and acidic residues" evidence="1">
    <location>
        <begin position="13"/>
        <end position="22"/>
    </location>
</feature>
<feature type="compositionally biased region" description="Low complexity" evidence="1">
    <location>
        <begin position="226"/>
        <end position="240"/>
    </location>
</feature>
<dbReference type="InParanoid" id="V4S964"/>
<sequence length="339" mass="38256">MASVMEQTPYSSRRHDLHHEAAASDSSRFNLREWALKARMISRENTNSRRFSASNIRSFREDTRSFRSNITISSTASSPGYPLLREEIDPSTYSFTTALKALQARNVYNSWECLSPDGFALNSKWNEAEKYICNPLSGEFPMECLSAKTLSARSFRNLTNTLTMSAPLVYNSDNHSRNMIQTKPSQKHCDATHFPISEISCVTEKKMEGMSSTRDVGTQSTPYNLSSASSPSPASTPSIAEGSLKRCEAAEGEDSPNSNAKLKPEQEVEMKETREKEETKKDDNKEDQKKKGCTYNSCSSSSSSSRSRQAGCLSWMRKRQRDKRKPRKKHNFFPRLKGC</sequence>
<dbReference type="OMA" id="SAYHSWE"/>
<feature type="compositionally biased region" description="Polar residues" evidence="1">
    <location>
        <begin position="1"/>
        <end position="11"/>
    </location>
</feature>
<protein>
    <submittedName>
        <fullName evidence="2">Uncharacterized protein</fullName>
    </submittedName>
</protein>
<dbReference type="EMBL" id="KI536861">
    <property type="protein sequence ID" value="ESR44053.1"/>
    <property type="molecule type" value="Genomic_DNA"/>
</dbReference>
<evidence type="ECO:0000313" key="2">
    <source>
        <dbReference type="EMBL" id="ESR44053.1"/>
    </source>
</evidence>
<feature type="compositionally biased region" description="Basic residues" evidence="1">
    <location>
        <begin position="316"/>
        <end position="339"/>
    </location>
</feature>
<dbReference type="FunCoup" id="V4S964">
    <property type="interactions" value="813"/>
</dbReference>
<feature type="compositionally biased region" description="Polar residues" evidence="1">
    <location>
        <begin position="210"/>
        <end position="225"/>
    </location>
</feature>
<organism evidence="2 3">
    <name type="scientific">Citrus clementina</name>
    <name type="common">Clementine</name>
    <name type="synonym">Citrus deliciosa x Citrus sinensis</name>
    <dbReference type="NCBI Taxonomy" id="85681"/>
    <lineage>
        <taxon>Eukaryota</taxon>
        <taxon>Viridiplantae</taxon>
        <taxon>Streptophyta</taxon>
        <taxon>Embryophyta</taxon>
        <taxon>Tracheophyta</taxon>
        <taxon>Spermatophyta</taxon>
        <taxon>Magnoliopsida</taxon>
        <taxon>eudicotyledons</taxon>
        <taxon>Gunneridae</taxon>
        <taxon>Pentapetalae</taxon>
        <taxon>rosids</taxon>
        <taxon>malvids</taxon>
        <taxon>Sapindales</taxon>
        <taxon>Rutaceae</taxon>
        <taxon>Aurantioideae</taxon>
        <taxon>Citrus</taxon>
    </lineage>
</organism>
<dbReference type="AlphaFoldDB" id="V4S964"/>
<name>V4S964_CITCL</name>
<dbReference type="PANTHER" id="PTHR36748:SF3">
    <property type="entry name" value="MENTAL RETARDATION GTPASE ACTIVATING PROTEIN"/>
    <property type="match status" value="1"/>
</dbReference>
<dbReference type="Proteomes" id="UP000030687">
    <property type="component" value="Unassembled WGS sequence"/>
</dbReference>
<gene>
    <name evidence="2" type="ORF">CICLE_v10012140mg</name>
</gene>
<dbReference type="Gramene" id="ESR44053">
    <property type="protein sequence ID" value="ESR44053"/>
    <property type="gene ID" value="CICLE_v10012140mg"/>
</dbReference>